<name>C1H9T0_PARBA</name>
<dbReference type="GeneID" id="9093796"/>
<dbReference type="VEuPathDB" id="FungiDB:PAAG_07521"/>
<accession>C1H9T0</accession>
<reference evidence="2 3" key="1">
    <citation type="journal article" date="2011" name="PLoS Genet.">
        <title>Comparative genomic analysis of human fungal pathogens causing paracoccidioidomycosis.</title>
        <authorList>
            <person name="Desjardins C.A."/>
            <person name="Champion M.D."/>
            <person name="Holder J.W."/>
            <person name="Muszewska A."/>
            <person name="Goldberg J."/>
            <person name="Bailao A.M."/>
            <person name="Brigido M.M."/>
            <person name="Ferreira M.E."/>
            <person name="Garcia A.M."/>
            <person name="Grynberg M."/>
            <person name="Gujja S."/>
            <person name="Heiman D.I."/>
            <person name="Henn M.R."/>
            <person name="Kodira C.D."/>
            <person name="Leon-Narvaez H."/>
            <person name="Longo L.V."/>
            <person name="Ma L.J."/>
            <person name="Malavazi I."/>
            <person name="Matsuo A.L."/>
            <person name="Morais F.V."/>
            <person name="Pereira M."/>
            <person name="Rodriguez-Brito S."/>
            <person name="Sakthikumar S."/>
            <person name="Salem-Izacc S.M."/>
            <person name="Sykes S.M."/>
            <person name="Teixeira M.M."/>
            <person name="Vallejo M.C."/>
            <person name="Walter M.E."/>
            <person name="Yandava C."/>
            <person name="Young S."/>
            <person name="Zeng Q."/>
            <person name="Zucker J."/>
            <person name="Felipe M.S."/>
            <person name="Goldman G.H."/>
            <person name="Haas B.J."/>
            <person name="McEwen J.G."/>
            <person name="Nino-Vega G."/>
            <person name="Puccia R."/>
            <person name="San-Blas G."/>
            <person name="Soares C.M."/>
            <person name="Birren B.W."/>
            <person name="Cuomo C.A."/>
        </authorList>
    </citation>
    <scope>NUCLEOTIDE SEQUENCE [LARGE SCALE GENOMIC DNA]</scope>
    <source>
        <strain evidence="3">ATCC MYA-826 / Pb01</strain>
    </source>
</reference>
<dbReference type="Proteomes" id="UP000002059">
    <property type="component" value="Partially assembled WGS sequence"/>
</dbReference>
<feature type="compositionally biased region" description="Basic residues" evidence="1">
    <location>
        <begin position="1"/>
        <end position="13"/>
    </location>
</feature>
<feature type="region of interest" description="Disordered" evidence="1">
    <location>
        <begin position="1"/>
        <end position="31"/>
    </location>
</feature>
<gene>
    <name evidence="2" type="ORF">PAAG_07521</name>
</gene>
<proteinExistence type="predicted"/>
<evidence type="ECO:0000313" key="2">
    <source>
        <dbReference type="EMBL" id="EEH37103.1"/>
    </source>
</evidence>
<dbReference type="EMBL" id="KN294015">
    <property type="protein sequence ID" value="EEH37103.1"/>
    <property type="molecule type" value="Genomic_DNA"/>
</dbReference>
<dbReference type="AlphaFoldDB" id="C1H9T0"/>
<keyword evidence="3" id="KW-1185">Reference proteome</keyword>
<organism evidence="2 3">
    <name type="scientific">Paracoccidioides lutzii (strain ATCC MYA-826 / Pb01)</name>
    <name type="common">Paracoccidioides brasiliensis</name>
    <dbReference type="NCBI Taxonomy" id="502779"/>
    <lineage>
        <taxon>Eukaryota</taxon>
        <taxon>Fungi</taxon>
        <taxon>Dikarya</taxon>
        <taxon>Ascomycota</taxon>
        <taxon>Pezizomycotina</taxon>
        <taxon>Eurotiomycetes</taxon>
        <taxon>Eurotiomycetidae</taxon>
        <taxon>Onygenales</taxon>
        <taxon>Ajellomycetaceae</taxon>
        <taxon>Paracoccidioides</taxon>
    </lineage>
</organism>
<dbReference type="HOGENOM" id="CLU_2513247_0_0_1"/>
<evidence type="ECO:0000313" key="3">
    <source>
        <dbReference type="Proteomes" id="UP000002059"/>
    </source>
</evidence>
<evidence type="ECO:0000256" key="1">
    <source>
        <dbReference type="SAM" id="MobiDB-lite"/>
    </source>
</evidence>
<dbReference type="RefSeq" id="XP_002790662.1">
    <property type="nucleotide sequence ID" value="XM_002790616.1"/>
</dbReference>
<sequence>MAPRSRSRSRSRPSCRLPADSTSTCGGLSASPSPPYVITVGEHLRRPGDDYNTRPLSVFLVQERLLKKVCAAENIMRVHSWKVYS</sequence>
<dbReference type="KEGG" id="pbl:PAAG_07521"/>
<protein>
    <submittedName>
        <fullName evidence="2">Uncharacterized protein</fullName>
    </submittedName>
</protein>